<keyword evidence="3" id="KW-1185">Reference proteome</keyword>
<evidence type="ECO:0000313" key="3">
    <source>
        <dbReference type="Proteomes" id="UP000268162"/>
    </source>
</evidence>
<reference evidence="3" key="1">
    <citation type="journal article" date="2018" name="Nat. Microbiol.">
        <title>Leveraging single-cell genomics to expand the fungal tree of life.</title>
        <authorList>
            <person name="Ahrendt S.R."/>
            <person name="Quandt C.A."/>
            <person name="Ciobanu D."/>
            <person name="Clum A."/>
            <person name="Salamov A."/>
            <person name="Andreopoulos B."/>
            <person name="Cheng J.F."/>
            <person name="Woyke T."/>
            <person name="Pelin A."/>
            <person name="Henrissat B."/>
            <person name="Reynolds N.K."/>
            <person name="Benny G.L."/>
            <person name="Smith M.E."/>
            <person name="James T.Y."/>
            <person name="Grigoriev I.V."/>
        </authorList>
    </citation>
    <scope>NUCLEOTIDE SEQUENCE [LARGE SCALE GENOMIC DNA]</scope>
    <source>
        <strain evidence="3">RSA 468</strain>
    </source>
</reference>
<dbReference type="CDD" id="cd00067">
    <property type="entry name" value="GAL4"/>
    <property type="match status" value="1"/>
</dbReference>
<proteinExistence type="predicted"/>
<dbReference type="Gene3D" id="4.10.240.10">
    <property type="entry name" value="Zn(2)-C6 fungal-type DNA-binding domain"/>
    <property type="match status" value="1"/>
</dbReference>
<dbReference type="PROSITE" id="PS50048">
    <property type="entry name" value="ZN2_CY6_FUNGAL_2"/>
    <property type="match status" value="1"/>
</dbReference>
<dbReference type="PROSITE" id="PS00463">
    <property type="entry name" value="ZN2_CY6_FUNGAL_1"/>
    <property type="match status" value="1"/>
</dbReference>
<dbReference type="SUPFAM" id="SSF57701">
    <property type="entry name" value="Zn2/Cys6 DNA-binding domain"/>
    <property type="match status" value="1"/>
</dbReference>
<feature type="domain" description="Zn(2)-C6 fungal-type" evidence="1">
    <location>
        <begin position="15"/>
        <end position="44"/>
    </location>
</feature>
<dbReference type="AlphaFoldDB" id="A0A4P9ZL29"/>
<organism evidence="2 3">
    <name type="scientific">Dimargaris cristalligena</name>
    <dbReference type="NCBI Taxonomy" id="215637"/>
    <lineage>
        <taxon>Eukaryota</taxon>
        <taxon>Fungi</taxon>
        <taxon>Fungi incertae sedis</taxon>
        <taxon>Zoopagomycota</taxon>
        <taxon>Kickxellomycotina</taxon>
        <taxon>Dimargaritomycetes</taxon>
        <taxon>Dimargaritales</taxon>
        <taxon>Dimargaritaceae</taxon>
        <taxon>Dimargaris</taxon>
    </lineage>
</organism>
<protein>
    <recommendedName>
        <fullName evidence="1">Zn(2)-C6 fungal-type domain-containing protein</fullName>
    </recommendedName>
</protein>
<feature type="non-terminal residue" evidence="2">
    <location>
        <position position="70"/>
    </location>
</feature>
<dbReference type="GO" id="GO:0008270">
    <property type="term" value="F:zinc ion binding"/>
    <property type="evidence" value="ECO:0007669"/>
    <property type="project" value="InterPro"/>
</dbReference>
<name>A0A4P9ZL29_9FUNG</name>
<sequence length="70" mass="7744">MSDVSYPKPGALRLACDECHRLKVKCSRGQPCTRCAARDLSCRYSLIVRRPPTTSAKRKLLAAQEAAKLP</sequence>
<evidence type="ECO:0000313" key="2">
    <source>
        <dbReference type="EMBL" id="RKP33967.1"/>
    </source>
</evidence>
<gene>
    <name evidence="2" type="ORF">BJ085DRAFT_13773</name>
</gene>
<dbReference type="GO" id="GO:0000981">
    <property type="term" value="F:DNA-binding transcription factor activity, RNA polymerase II-specific"/>
    <property type="evidence" value="ECO:0007669"/>
    <property type="project" value="InterPro"/>
</dbReference>
<dbReference type="Proteomes" id="UP000268162">
    <property type="component" value="Unassembled WGS sequence"/>
</dbReference>
<dbReference type="Pfam" id="PF00172">
    <property type="entry name" value="Zn_clus"/>
    <property type="match status" value="1"/>
</dbReference>
<evidence type="ECO:0000259" key="1">
    <source>
        <dbReference type="PROSITE" id="PS50048"/>
    </source>
</evidence>
<accession>A0A4P9ZL29</accession>
<dbReference type="InterPro" id="IPR036864">
    <property type="entry name" value="Zn2-C6_fun-type_DNA-bd_sf"/>
</dbReference>
<dbReference type="SMART" id="SM00066">
    <property type="entry name" value="GAL4"/>
    <property type="match status" value="1"/>
</dbReference>
<dbReference type="InterPro" id="IPR001138">
    <property type="entry name" value="Zn2Cys6_DnaBD"/>
</dbReference>
<dbReference type="EMBL" id="ML003434">
    <property type="protein sequence ID" value="RKP33967.1"/>
    <property type="molecule type" value="Genomic_DNA"/>
</dbReference>